<reference evidence="2" key="2">
    <citation type="submission" date="2021-03" db="UniProtKB">
        <authorList>
            <consortium name="EnsemblPlants"/>
        </authorList>
    </citation>
    <scope>IDENTIFICATION</scope>
</reference>
<protein>
    <recommendedName>
        <fullName evidence="4">DUF4283 domain-containing protein</fullName>
    </recommendedName>
</protein>
<feature type="region of interest" description="Disordered" evidence="1">
    <location>
        <begin position="115"/>
        <end position="150"/>
    </location>
</feature>
<dbReference type="InterPro" id="IPR040256">
    <property type="entry name" value="At4g02000-like"/>
</dbReference>
<dbReference type="PANTHER" id="PTHR31286:SF165">
    <property type="entry name" value="DUF4283 DOMAIN-CONTAINING PROTEIN"/>
    <property type="match status" value="1"/>
</dbReference>
<evidence type="ECO:0000256" key="1">
    <source>
        <dbReference type="SAM" id="MobiDB-lite"/>
    </source>
</evidence>
<name>A0A803PJR8_CANSA</name>
<accession>A0A803PJR8</accession>
<dbReference type="EMBL" id="UZAU01000488">
    <property type="status" value="NOT_ANNOTATED_CDS"/>
    <property type="molecule type" value="Genomic_DNA"/>
</dbReference>
<evidence type="ECO:0000313" key="2">
    <source>
        <dbReference type="EnsemblPlants" id="cds.evm.model.05.1045"/>
    </source>
</evidence>
<dbReference type="EnsemblPlants" id="evm.model.05.1045">
    <property type="protein sequence ID" value="cds.evm.model.05.1045"/>
    <property type="gene ID" value="evm.TU.05.1045"/>
</dbReference>
<evidence type="ECO:0008006" key="4">
    <source>
        <dbReference type="Google" id="ProtNLM"/>
    </source>
</evidence>
<sequence length="386" mass="44527">MDSAPMINLVPMWIRLNGLGLQYWGKKNLSALVSTIGKPIMIDKLTQERSMVKFARILVDMVISDEPPKMISFINERKQLVEHLVEYKWLPSKLLACGNLGHTVANCNKEKPKVWKKKQSGDNKFNQEDKKEMQNQETKIGYEKSSNSGTDAVAETGKEKLDQEVKIYLEETGSIDSDKANWITQKKKKRGQKIISRSIVEAPKIANGYAALQATQWTRGKLYGTNLEVMGCYMSLGSYLETLMLCSRSKTKMVVDWCKQRTFWTLKLDLQMVRWRNSNVRVLSILGIINMRQNNELNKVRVKPFRFCNHWPSYPNYRMAVISSWNMPTAGSSLDKIVKKHYRIKYTLKKFSKQEVGDVAKEYKLSKEDYCRIQEEPAAQLADTDL</sequence>
<dbReference type="Gramene" id="evm.model.05.1045">
    <property type="protein sequence ID" value="cds.evm.model.05.1045"/>
    <property type="gene ID" value="evm.TU.05.1045"/>
</dbReference>
<keyword evidence="3" id="KW-1185">Reference proteome</keyword>
<evidence type="ECO:0000313" key="3">
    <source>
        <dbReference type="Proteomes" id="UP000596661"/>
    </source>
</evidence>
<reference evidence="2" key="1">
    <citation type="submission" date="2018-11" db="EMBL/GenBank/DDBJ databases">
        <authorList>
            <person name="Grassa J C."/>
        </authorList>
    </citation>
    <scope>NUCLEOTIDE SEQUENCE [LARGE SCALE GENOMIC DNA]</scope>
</reference>
<proteinExistence type="predicted"/>
<dbReference type="Proteomes" id="UP000596661">
    <property type="component" value="Chromosome 5"/>
</dbReference>
<dbReference type="AlphaFoldDB" id="A0A803PJR8"/>
<organism evidence="2 3">
    <name type="scientific">Cannabis sativa</name>
    <name type="common">Hemp</name>
    <name type="synonym">Marijuana</name>
    <dbReference type="NCBI Taxonomy" id="3483"/>
    <lineage>
        <taxon>Eukaryota</taxon>
        <taxon>Viridiplantae</taxon>
        <taxon>Streptophyta</taxon>
        <taxon>Embryophyta</taxon>
        <taxon>Tracheophyta</taxon>
        <taxon>Spermatophyta</taxon>
        <taxon>Magnoliopsida</taxon>
        <taxon>eudicotyledons</taxon>
        <taxon>Gunneridae</taxon>
        <taxon>Pentapetalae</taxon>
        <taxon>rosids</taxon>
        <taxon>fabids</taxon>
        <taxon>Rosales</taxon>
        <taxon>Cannabaceae</taxon>
        <taxon>Cannabis</taxon>
    </lineage>
</organism>
<dbReference type="PANTHER" id="PTHR31286">
    <property type="entry name" value="GLYCINE-RICH CELL WALL STRUCTURAL PROTEIN 1.8-LIKE"/>
    <property type="match status" value="1"/>
</dbReference>
<feature type="compositionally biased region" description="Basic and acidic residues" evidence="1">
    <location>
        <begin position="115"/>
        <end position="134"/>
    </location>
</feature>